<comment type="caution">
    <text evidence="2">The sequence shown here is derived from an EMBL/GenBank/DDBJ whole genome shotgun (WGS) entry which is preliminary data.</text>
</comment>
<organism evidence="2 3">
    <name type="scientific">Mizuhopecten yessoensis</name>
    <name type="common">Japanese scallop</name>
    <name type="synonym">Patinopecten yessoensis</name>
    <dbReference type="NCBI Taxonomy" id="6573"/>
    <lineage>
        <taxon>Eukaryota</taxon>
        <taxon>Metazoa</taxon>
        <taxon>Spiralia</taxon>
        <taxon>Lophotrochozoa</taxon>
        <taxon>Mollusca</taxon>
        <taxon>Bivalvia</taxon>
        <taxon>Autobranchia</taxon>
        <taxon>Pteriomorphia</taxon>
        <taxon>Pectinida</taxon>
        <taxon>Pectinoidea</taxon>
        <taxon>Pectinidae</taxon>
        <taxon>Mizuhopecten</taxon>
    </lineage>
</organism>
<name>A0A210R6V1_MIZYE</name>
<dbReference type="AlphaFoldDB" id="A0A210R6V1"/>
<dbReference type="OrthoDB" id="6285231at2759"/>
<dbReference type="EMBL" id="NEDP02000066">
    <property type="protein sequence ID" value="OWF56787.1"/>
    <property type="molecule type" value="Genomic_DNA"/>
</dbReference>
<gene>
    <name evidence="2" type="ORF">KP79_PYT19896</name>
</gene>
<reference evidence="2 3" key="1">
    <citation type="journal article" date="2017" name="Nat. Ecol. Evol.">
        <title>Scallop genome provides insights into evolution of bilaterian karyotype and development.</title>
        <authorList>
            <person name="Wang S."/>
            <person name="Zhang J."/>
            <person name="Jiao W."/>
            <person name="Li J."/>
            <person name="Xun X."/>
            <person name="Sun Y."/>
            <person name="Guo X."/>
            <person name="Huan P."/>
            <person name="Dong B."/>
            <person name="Zhang L."/>
            <person name="Hu X."/>
            <person name="Sun X."/>
            <person name="Wang J."/>
            <person name="Zhao C."/>
            <person name="Wang Y."/>
            <person name="Wang D."/>
            <person name="Huang X."/>
            <person name="Wang R."/>
            <person name="Lv J."/>
            <person name="Li Y."/>
            <person name="Zhang Z."/>
            <person name="Liu B."/>
            <person name="Lu W."/>
            <person name="Hui Y."/>
            <person name="Liang J."/>
            <person name="Zhou Z."/>
            <person name="Hou R."/>
            <person name="Li X."/>
            <person name="Liu Y."/>
            <person name="Li H."/>
            <person name="Ning X."/>
            <person name="Lin Y."/>
            <person name="Zhao L."/>
            <person name="Xing Q."/>
            <person name="Dou J."/>
            <person name="Li Y."/>
            <person name="Mao J."/>
            <person name="Guo H."/>
            <person name="Dou H."/>
            <person name="Li T."/>
            <person name="Mu C."/>
            <person name="Jiang W."/>
            <person name="Fu Q."/>
            <person name="Fu X."/>
            <person name="Miao Y."/>
            <person name="Liu J."/>
            <person name="Yu Q."/>
            <person name="Li R."/>
            <person name="Liao H."/>
            <person name="Li X."/>
            <person name="Kong Y."/>
            <person name="Jiang Z."/>
            <person name="Chourrout D."/>
            <person name="Li R."/>
            <person name="Bao Z."/>
        </authorList>
    </citation>
    <scope>NUCLEOTIDE SEQUENCE [LARGE SCALE GENOMIC DNA]</scope>
    <source>
        <strain evidence="2 3">PY_sf001</strain>
    </source>
</reference>
<keyword evidence="3" id="KW-1185">Reference proteome</keyword>
<proteinExistence type="predicted"/>
<accession>A0A210R6V1</accession>
<evidence type="ECO:0000256" key="1">
    <source>
        <dbReference type="SAM" id="MobiDB-lite"/>
    </source>
</evidence>
<evidence type="ECO:0000313" key="3">
    <source>
        <dbReference type="Proteomes" id="UP000242188"/>
    </source>
</evidence>
<feature type="region of interest" description="Disordered" evidence="1">
    <location>
        <begin position="59"/>
        <end position="79"/>
    </location>
</feature>
<protein>
    <submittedName>
        <fullName evidence="2">Uncharacterized protein</fullName>
    </submittedName>
</protein>
<evidence type="ECO:0000313" key="2">
    <source>
        <dbReference type="EMBL" id="OWF56787.1"/>
    </source>
</evidence>
<sequence length="109" mass="12569">MACSGINEHHEARRRQNQAERKALVKMMLLKERDNGLDACQLIQPPPSSYEAEVTHLRKLGSPPGMTGVGHDPLSTDRQRREDLRQQQIVEYSAKLPKRFNSIDYKSQW</sequence>
<dbReference type="Proteomes" id="UP000242188">
    <property type="component" value="Unassembled WGS sequence"/>
</dbReference>